<evidence type="ECO:0000313" key="2">
    <source>
        <dbReference type="Proteomes" id="UP000182624"/>
    </source>
</evidence>
<gene>
    <name evidence="1" type="ORF">SAMN04487928_102142</name>
</gene>
<dbReference type="NCBIfam" id="TIGR02530">
    <property type="entry name" value="flg_new"/>
    <property type="match status" value="1"/>
</dbReference>
<dbReference type="OrthoDB" id="165650at2"/>
<proteinExistence type="predicted"/>
<keyword evidence="1" id="KW-0282">Flagellum</keyword>
<dbReference type="RefSeq" id="WP_074883549.1">
    <property type="nucleotide sequence ID" value="NZ_FOXO01000002.1"/>
</dbReference>
<keyword evidence="2" id="KW-1185">Reference proteome</keyword>
<evidence type="ECO:0000313" key="1">
    <source>
        <dbReference type="EMBL" id="SFP45977.1"/>
    </source>
</evidence>
<reference evidence="2" key="1">
    <citation type="submission" date="2016-10" db="EMBL/GenBank/DDBJ databases">
        <authorList>
            <person name="Varghese N."/>
            <person name="Submissions S."/>
        </authorList>
    </citation>
    <scope>NUCLEOTIDE SEQUENCE [LARGE SCALE GENOMIC DNA]</scope>
    <source>
        <strain evidence="2">P18</strain>
    </source>
</reference>
<dbReference type="InterPro" id="IPR013367">
    <property type="entry name" value="Flagellar_put"/>
</dbReference>
<keyword evidence="1" id="KW-0969">Cilium</keyword>
<protein>
    <submittedName>
        <fullName evidence="1">Flagellar operon protein</fullName>
    </submittedName>
</protein>
<dbReference type="EMBL" id="FOXO01000002">
    <property type="protein sequence ID" value="SFP45977.1"/>
    <property type="molecule type" value="Genomic_DNA"/>
</dbReference>
<name>A0A1I5QIN9_9FIRM</name>
<organism evidence="1 2">
    <name type="scientific">Butyrivibrio proteoclasticus</name>
    <dbReference type="NCBI Taxonomy" id="43305"/>
    <lineage>
        <taxon>Bacteria</taxon>
        <taxon>Bacillati</taxon>
        <taxon>Bacillota</taxon>
        <taxon>Clostridia</taxon>
        <taxon>Lachnospirales</taxon>
        <taxon>Lachnospiraceae</taxon>
        <taxon>Butyrivibrio</taxon>
    </lineage>
</organism>
<dbReference type="Proteomes" id="UP000182624">
    <property type="component" value="Unassembled WGS sequence"/>
</dbReference>
<sequence length="145" mass="15920">MNIDDRQFLSINQINDQIKTGNSTGFLSNSRVGSAFAASDENSFANILNKIKESTDNTISSNELKFSKHAVNRLQNRNIVLSDEQMARLNMGKVEAGEKGIKDSLILVDELAFIVNIPNNTVVTAMDQTENKNNVFTNIDGAVIA</sequence>
<accession>A0A1I5QIN9</accession>
<dbReference type="Pfam" id="PF12611">
    <property type="entry name" value="Flagellar_put"/>
    <property type="match status" value="1"/>
</dbReference>
<keyword evidence="1" id="KW-0966">Cell projection</keyword>
<dbReference type="AlphaFoldDB" id="A0A1I5QIN9"/>